<evidence type="ECO:0000313" key="2">
    <source>
        <dbReference type="Proteomes" id="UP000827872"/>
    </source>
</evidence>
<accession>A0ACB8FIU4</accession>
<comment type="caution">
    <text evidence="1">The sequence shown here is derived from an EMBL/GenBank/DDBJ whole genome shotgun (WGS) entry which is preliminary data.</text>
</comment>
<sequence length="122" mass="13779">MLSDSFQSSWYKQVIKKKNTWNLFGLIRIDSPGEDTSSELQGVISMETGGLSESRRSSFTGSGAIARLSRFVLSLTSWARRHLHHENERPDSFLERIRGPELQDVLSRDGNANSEEPGQLKK</sequence>
<proteinExistence type="predicted"/>
<gene>
    <name evidence="1" type="ORF">K3G42_025305</name>
</gene>
<organism evidence="1 2">
    <name type="scientific">Sphaerodactylus townsendi</name>
    <dbReference type="NCBI Taxonomy" id="933632"/>
    <lineage>
        <taxon>Eukaryota</taxon>
        <taxon>Metazoa</taxon>
        <taxon>Chordata</taxon>
        <taxon>Craniata</taxon>
        <taxon>Vertebrata</taxon>
        <taxon>Euteleostomi</taxon>
        <taxon>Lepidosauria</taxon>
        <taxon>Squamata</taxon>
        <taxon>Bifurcata</taxon>
        <taxon>Gekkota</taxon>
        <taxon>Sphaerodactylidae</taxon>
        <taxon>Sphaerodactylus</taxon>
    </lineage>
</organism>
<keyword evidence="2" id="KW-1185">Reference proteome</keyword>
<dbReference type="EMBL" id="CM037617">
    <property type="protein sequence ID" value="KAH8005234.1"/>
    <property type="molecule type" value="Genomic_DNA"/>
</dbReference>
<protein>
    <submittedName>
        <fullName evidence="1">Uncharacterized protein</fullName>
    </submittedName>
</protein>
<evidence type="ECO:0000313" key="1">
    <source>
        <dbReference type="EMBL" id="KAH8005234.1"/>
    </source>
</evidence>
<dbReference type="Proteomes" id="UP000827872">
    <property type="component" value="Linkage Group LG04"/>
</dbReference>
<name>A0ACB8FIU4_9SAUR</name>
<reference evidence="1" key="1">
    <citation type="submission" date="2021-08" db="EMBL/GenBank/DDBJ databases">
        <title>The first chromosome-level gecko genome reveals the dynamic sex chromosomes of Neotropical dwarf geckos (Sphaerodactylidae: Sphaerodactylus).</title>
        <authorList>
            <person name="Pinto B.J."/>
            <person name="Keating S.E."/>
            <person name="Gamble T."/>
        </authorList>
    </citation>
    <scope>NUCLEOTIDE SEQUENCE</scope>
    <source>
        <strain evidence="1">TG3544</strain>
    </source>
</reference>